<dbReference type="PANTHER" id="PTHR42663">
    <property type="entry name" value="HYDROLASE C777.06C-RELATED-RELATED"/>
    <property type="match status" value="1"/>
</dbReference>
<evidence type="ECO:0000256" key="3">
    <source>
        <dbReference type="ARBA" id="ARBA00015084"/>
    </source>
</evidence>
<dbReference type="InterPro" id="IPR036866">
    <property type="entry name" value="RibonucZ/Hydroxyglut_hydro"/>
</dbReference>
<comment type="function">
    <text evidence="6">May be involved in the transport of PQQ or its precursor to the periplasm.</text>
</comment>
<keyword evidence="4 6" id="KW-0813">Transport</keyword>
<evidence type="ECO:0000256" key="6">
    <source>
        <dbReference type="HAMAP-Rule" id="MF_00653"/>
    </source>
</evidence>
<comment type="similarity">
    <text evidence="2 6">Belongs to the PqqB family.</text>
</comment>
<dbReference type="GO" id="GO:0018189">
    <property type="term" value="P:pyrroloquinoline quinone biosynthetic process"/>
    <property type="evidence" value="ECO:0007669"/>
    <property type="project" value="UniProtKB-UniRule"/>
</dbReference>
<keyword evidence="5 6" id="KW-0884">PQQ biosynthesis</keyword>
<evidence type="ECO:0000259" key="7">
    <source>
        <dbReference type="Pfam" id="PF12706"/>
    </source>
</evidence>
<dbReference type="GeneID" id="97243916"/>
<dbReference type="RefSeq" id="WP_062769552.1">
    <property type="nucleotide sequence ID" value="NZ_CP121045.1"/>
</dbReference>
<comment type="pathway">
    <text evidence="1 6">Cofactor biosynthesis; pyrroloquinoline quinone biosynthesis.</text>
</comment>
<evidence type="ECO:0000313" key="8">
    <source>
        <dbReference type="EMBL" id="KYO49825.1"/>
    </source>
</evidence>
<organism evidence="8 9">
    <name type="scientific">Tistrella mobilis</name>
    <dbReference type="NCBI Taxonomy" id="171437"/>
    <lineage>
        <taxon>Bacteria</taxon>
        <taxon>Pseudomonadati</taxon>
        <taxon>Pseudomonadota</taxon>
        <taxon>Alphaproteobacteria</taxon>
        <taxon>Geminicoccales</taxon>
        <taxon>Geminicoccaceae</taxon>
        <taxon>Tistrella</taxon>
    </lineage>
</organism>
<dbReference type="Gene3D" id="3.60.15.10">
    <property type="entry name" value="Ribonuclease Z/Hydroxyacylglutathione hydrolase-like"/>
    <property type="match status" value="1"/>
</dbReference>
<sequence length="303" mass="32075">MRILVLGAAAGGGFPQWNCRCPVCALAWAGDPRVRPRTQSSLALSGDDGRSWVLLNASPDLRAQILATPALHPAEGARHSPIAEVVLANGDVDHTAGLLSLRERQPFRLHAAQATLDILAANRIFDVLAEGIVARQPLPLDRPVDLAGGLTMTAFPAPGKVPLYMESGTVDPAETVVEDGRVLGFVFEAGGRRAVCLPNCAAVTPAVLARVRAADVLVFDGTTFTDDEMPRLGLSPKTAARMGHLAIDGPRGSLAGLADIRVGRRIYVHINNTNPILIEGGPERRLVEAAGWEVAHDGMEIVL</sequence>
<dbReference type="InterPro" id="IPR011842">
    <property type="entry name" value="PQQ_synth_PqqB"/>
</dbReference>
<evidence type="ECO:0000256" key="4">
    <source>
        <dbReference type="ARBA" id="ARBA00022448"/>
    </source>
</evidence>
<dbReference type="PANTHER" id="PTHR42663:SF7">
    <property type="entry name" value="COENZYME PQQ SYNTHESIS PROTEIN B"/>
    <property type="match status" value="1"/>
</dbReference>
<dbReference type="EMBL" id="LPZR01000214">
    <property type="protein sequence ID" value="KYO49825.1"/>
    <property type="molecule type" value="Genomic_DNA"/>
</dbReference>
<dbReference type="InterPro" id="IPR001279">
    <property type="entry name" value="Metallo-B-lactamas"/>
</dbReference>
<dbReference type="CDD" id="cd16274">
    <property type="entry name" value="PQQB-like_MBL-fold"/>
    <property type="match status" value="1"/>
</dbReference>
<dbReference type="NCBIfam" id="TIGR02108">
    <property type="entry name" value="PQQ_syn_pqqB"/>
    <property type="match status" value="1"/>
</dbReference>
<dbReference type="Proteomes" id="UP000075787">
    <property type="component" value="Unassembled WGS sequence"/>
</dbReference>
<comment type="caution">
    <text evidence="8">The sequence shown here is derived from an EMBL/GenBank/DDBJ whole genome shotgun (WGS) entry which is preliminary data.</text>
</comment>
<protein>
    <recommendedName>
        <fullName evidence="3 6">Coenzyme PQQ synthesis protein B</fullName>
    </recommendedName>
    <alternativeName>
        <fullName evidence="6">Pyrroloquinoline quinone biosynthesis protein B</fullName>
    </alternativeName>
</protein>
<dbReference type="SUPFAM" id="SSF56281">
    <property type="entry name" value="Metallo-hydrolase/oxidoreductase"/>
    <property type="match status" value="1"/>
</dbReference>
<proteinExistence type="inferred from homology"/>
<dbReference type="AlphaFoldDB" id="A0A162JT29"/>
<dbReference type="HAMAP" id="MF_00653">
    <property type="entry name" value="PQQ_syn_PqqB"/>
    <property type="match status" value="1"/>
</dbReference>
<name>A0A162JT29_9PROT</name>
<evidence type="ECO:0000256" key="1">
    <source>
        <dbReference type="ARBA" id="ARBA00004886"/>
    </source>
</evidence>
<reference evidence="8 9" key="1">
    <citation type="submission" date="2015-12" db="EMBL/GenBank/DDBJ databases">
        <title>Genome sequence of Tistrella mobilis MCCC 1A02139.</title>
        <authorList>
            <person name="Lu L."/>
            <person name="Lai Q."/>
            <person name="Shao Z."/>
            <person name="Qian P."/>
        </authorList>
    </citation>
    <scope>NUCLEOTIDE SEQUENCE [LARGE SCALE GENOMIC DNA]</scope>
    <source>
        <strain evidence="8 9">MCCC 1A02139</strain>
    </source>
</reference>
<dbReference type="OrthoDB" id="9778305at2"/>
<evidence type="ECO:0000313" key="9">
    <source>
        <dbReference type="Proteomes" id="UP000075787"/>
    </source>
</evidence>
<evidence type="ECO:0000256" key="5">
    <source>
        <dbReference type="ARBA" id="ARBA00022905"/>
    </source>
</evidence>
<dbReference type="Pfam" id="PF12706">
    <property type="entry name" value="Lactamase_B_2"/>
    <property type="match status" value="1"/>
</dbReference>
<dbReference type="UniPathway" id="UPA00539"/>
<evidence type="ECO:0000256" key="2">
    <source>
        <dbReference type="ARBA" id="ARBA00008481"/>
    </source>
</evidence>
<feature type="domain" description="Metallo-beta-lactamase" evidence="7">
    <location>
        <begin position="52"/>
        <end position="270"/>
    </location>
</feature>
<gene>
    <name evidence="6" type="primary">pqqB</name>
    <name evidence="8" type="ORF">AUP44_15660</name>
</gene>
<accession>A0A162JT29</accession>